<keyword evidence="5 7" id="KW-1133">Transmembrane helix</keyword>
<evidence type="ECO:0000256" key="3">
    <source>
        <dbReference type="ARBA" id="ARBA00022692"/>
    </source>
</evidence>
<evidence type="ECO:0000256" key="4">
    <source>
        <dbReference type="ARBA" id="ARBA00022801"/>
    </source>
</evidence>
<sequence>MIPIGDNIFLFAHKKPYITYVLIGISIGLFLWELKLELGNGLGNELGYTINHLGLIPAGITNAIAAAISGNSAAWVAVIMSSTGIFTGMFLHSSFAQILGNLLFLWVFGNTLEKIIGHCQFLLIYLTGGILTGLLQVLVEPNLTVPLIGGNGAIASILGAYIFKFPKVKIDSVLPLLVVFIPVQIPAFYYLFWWFIQQFFYGIGSLNIPPSGANQFSIAYWMHGIGLLFGAGYMRICKKR</sequence>
<dbReference type="EMBL" id="NTFS01000019">
    <property type="protein sequence ID" value="PAX60189.1"/>
    <property type="molecule type" value="Genomic_DNA"/>
</dbReference>
<proteinExistence type="inferred from homology"/>
<dbReference type="GO" id="GO:0004252">
    <property type="term" value="F:serine-type endopeptidase activity"/>
    <property type="evidence" value="ECO:0007669"/>
    <property type="project" value="InterPro"/>
</dbReference>
<keyword evidence="9" id="KW-0645">Protease</keyword>
<gene>
    <name evidence="9" type="ORF">CK510_03180</name>
</gene>
<dbReference type="Gene3D" id="1.20.1540.10">
    <property type="entry name" value="Rhomboid-like"/>
    <property type="match status" value="1"/>
</dbReference>
<evidence type="ECO:0000313" key="10">
    <source>
        <dbReference type="Proteomes" id="UP000218238"/>
    </source>
</evidence>
<dbReference type="Pfam" id="PF01694">
    <property type="entry name" value="Rhomboid"/>
    <property type="match status" value="1"/>
</dbReference>
<dbReference type="InterPro" id="IPR035952">
    <property type="entry name" value="Rhomboid-like_sf"/>
</dbReference>
<dbReference type="RefSeq" id="WP_095720319.1">
    <property type="nucleotide sequence ID" value="NZ_NTFS01000019.1"/>
</dbReference>
<keyword evidence="6 7" id="KW-0472">Membrane</keyword>
<dbReference type="Proteomes" id="UP000218238">
    <property type="component" value="Unassembled WGS sequence"/>
</dbReference>
<comment type="subcellular location">
    <subcellularLocation>
        <location evidence="1">Membrane</location>
        <topology evidence="1">Multi-pass membrane protein</topology>
    </subcellularLocation>
</comment>
<evidence type="ECO:0000256" key="1">
    <source>
        <dbReference type="ARBA" id="ARBA00004141"/>
    </source>
</evidence>
<dbReference type="InterPro" id="IPR022764">
    <property type="entry name" value="Peptidase_S54_rhomboid_dom"/>
</dbReference>
<keyword evidence="3 7" id="KW-0812">Transmembrane</keyword>
<dbReference type="AlphaFoldDB" id="A0A2A2TNX9"/>
<dbReference type="OrthoDB" id="9813074at2"/>
<evidence type="ECO:0000256" key="6">
    <source>
        <dbReference type="ARBA" id="ARBA00023136"/>
    </source>
</evidence>
<feature type="transmembrane region" description="Helical" evidence="7">
    <location>
        <begin position="216"/>
        <end position="236"/>
    </location>
</feature>
<protein>
    <submittedName>
        <fullName evidence="9">Rhomboid family intramembrane serine protease</fullName>
    </submittedName>
</protein>
<feature type="transmembrane region" description="Helical" evidence="7">
    <location>
        <begin position="17"/>
        <end position="34"/>
    </location>
</feature>
<comment type="caution">
    <text evidence="9">The sequence shown here is derived from an EMBL/GenBank/DDBJ whole genome shotgun (WGS) entry which is preliminary data.</text>
</comment>
<dbReference type="SUPFAM" id="SSF144091">
    <property type="entry name" value="Rhomboid-like"/>
    <property type="match status" value="1"/>
</dbReference>
<feature type="transmembrane region" description="Helical" evidence="7">
    <location>
        <begin position="175"/>
        <end position="196"/>
    </location>
</feature>
<feature type="transmembrane region" description="Helical" evidence="7">
    <location>
        <begin position="121"/>
        <end position="139"/>
    </location>
</feature>
<dbReference type="GO" id="GO:0016020">
    <property type="term" value="C:membrane"/>
    <property type="evidence" value="ECO:0007669"/>
    <property type="project" value="UniProtKB-SubCell"/>
</dbReference>
<feature type="transmembrane region" description="Helical" evidence="7">
    <location>
        <begin position="55"/>
        <end position="79"/>
    </location>
</feature>
<dbReference type="InterPro" id="IPR050925">
    <property type="entry name" value="Rhomboid_protease_S54"/>
</dbReference>
<evidence type="ECO:0000259" key="8">
    <source>
        <dbReference type="Pfam" id="PF01694"/>
    </source>
</evidence>
<dbReference type="PANTHER" id="PTHR43731:SF14">
    <property type="entry name" value="PRESENILIN-ASSOCIATED RHOMBOID-LIKE PROTEIN, MITOCHONDRIAL"/>
    <property type="match status" value="1"/>
</dbReference>
<accession>A0A2A2TNX9</accession>
<dbReference type="PANTHER" id="PTHR43731">
    <property type="entry name" value="RHOMBOID PROTEASE"/>
    <property type="match status" value="1"/>
</dbReference>
<dbReference type="GO" id="GO:0006508">
    <property type="term" value="P:proteolysis"/>
    <property type="evidence" value="ECO:0007669"/>
    <property type="project" value="UniProtKB-KW"/>
</dbReference>
<name>A0A2A2TNX9_9CYAN</name>
<keyword evidence="4" id="KW-0378">Hydrolase</keyword>
<keyword evidence="10" id="KW-1185">Reference proteome</keyword>
<evidence type="ECO:0000313" key="9">
    <source>
        <dbReference type="EMBL" id="PAX60189.1"/>
    </source>
</evidence>
<feature type="transmembrane region" description="Helical" evidence="7">
    <location>
        <begin position="85"/>
        <end position="109"/>
    </location>
</feature>
<feature type="domain" description="Peptidase S54 rhomboid" evidence="8">
    <location>
        <begin position="84"/>
        <end position="237"/>
    </location>
</feature>
<reference evidence="9 10" key="1">
    <citation type="submission" date="2017-08" db="EMBL/GenBank/DDBJ databases">
        <title>Draft genome sequence of filamentous cyanobacterium Calothrix elsteri CCALA 953.</title>
        <authorList>
            <person name="Gagunashvili A.N."/>
            <person name="Elster J."/>
            <person name="Andresson O.S."/>
        </authorList>
    </citation>
    <scope>NUCLEOTIDE SEQUENCE [LARGE SCALE GENOMIC DNA]</scope>
    <source>
        <strain evidence="9 10">CCALA 953</strain>
    </source>
</reference>
<evidence type="ECO:0000256" key="2">
    <source>
        <dbReference type="ARBA" id="ARBA00009045"/>
    </source>
</evidence>
<evidence type="ECO:0000256" key="7">
    <source>
        <dbReference type="SAM" id="Phobius"/>
    </source>
</evidence>
<evidence type="ECO:0000256" key="5">
    <source>
        <dbReference type="ARBA" id="ARBA00022989"/>
    </source>
</evidence>
<feature type="transmembrane region" description="Helical" evidence="7">
    <location>
        <begin position="145"/>
        <end position="163"/>
    </location>
</feature>
<comment type="similarity">
    <text evidence="2">Belongs to the peptidase S54 family.</text>
</comment>
<organism evidence="9 10">
    <name type="scientific">Brunnivagina elsteri CCALA 953</name>
    <dbReference type="NCBI Taxonomy" id="987040"/>
    <lineage>
        <taxon>Bacteria</taxon>
        <taxon>Bacillati</taxon>
        <taxon>Cyanobacteriota</taxon>
        <taxon>Cyanophyceae</taxon>
        <taxon>Nostocales</taxon>
        <taxon>Calotrichaceae</taxon>
        <taxon>Brunnivagina</taxon>
    </lineage>
</organism>